<dbReference type="EMBL" id="MU004231">
    <property type="protein sequence ID" value="KAF2672736.1"/>
    <property type="molecule type" value="Genomic_DNA"/>
</dbReference>
<dbReference type="OrthoDB" id="541052at2759"/>
<evidence type="ECO:0000313" key="4">
    <source>
        <dbReference type="Proteomes" id="UP000799302"/>
    </source>
</evidence>
<keyword evidence="4" id="KW-1185">Reference proteome</keyword>
<name>A0A6A6UM27_9PEZI</name>
<reference evidence="3" key="1">
    <citation type="journal article" date="2020" name="Stud. Mycol.">
        <title>101 Dothideomycetes genomes: a test case for predicting lifestyles and emergence of pathogens.</title>
        <authorList>
            <person name="Haridas S."/>
            <person name="Albert R."/>
            <person name="Binder M."/>
            <person name="Bloem J."/>
            <person name="Labutti K."/>
            <person name="Salamov A."/>
            <person name="Andreopoulos B."/>
            <person name="Baker S."/>
            <person name="Barry K."/>
            <person name="Bills G."/>
            <person name="Bluhm B."/>
            <person name="Cannon C."/>
            <person name="Castanera R."/>
            <person name="Culley D."/>
            <person name="Daum C."/>
            <person name="Ezra D."/>
            <person name="Gonzalez J."/>
            <person name="Henrissat B."/>
            <person name="Kuo A."/>
            <person name="Liang C."/>
            <person name="Lipzen A."/>
            <person name="Lutzoni F."/>
            <person name="Magnuson J."/>
            <person name="Mondo S."/>
            <person name="Nolan M."/>
            <person name="Ohm R."/>
            <person name="Pangilinan J."/>
            <person name="Park H.-J."/>
            <person name="Ramirez L."/>
            <person name="Alfaro M."/>
            <person name="Sun H."/>
            <person name="Tritt A."/>
            <person name="Yoshinaga Y."/>
            <person name="Zwiers L.-H."/>
            <person name="Turgeon B."/>
            <person name="Goodwin S."/>
            <person name="Spatafora J."/>
            <person name="Crous P."/>
            <person name="Grigoriev I."/>
        </authorList>
    </citation>
    <scope>NUCLEOTIDE SEQUENCE</scope>
    <source>
        <strain evidence="3">CBS 115976</strain>
    </source>
</reference>
<feature type="transmembrane region" description="Helical" evidence="1">
    <location>
        <begin position="21"/>
        <end position="40"/>
    </location>
</feature>
<dbReference type="Proteomes" id="UP000799302">
    <property type="component" value="Unassembled WGS sequence"/>
</dbReference>
<evidence type="ECO:0000313" key="3">
    <source>
        <dbReference type="EMBL" id="KAF2672736.1"/>
    </source>
</evidence>
<proteinExistence type="predicted"/>
<keyword evidence="1" id="KW-1133">Transmembrane helix</keyword>
<keyword evidence="1" id="KW-0812">Transmembrane</keyword>
<sequence length="612" mass="71265">MIITRKLISPSRGGWFQTLRYLVVASFVTLTITYLLSASLPPFESEPNLELHAIDHLIKEAQKSQADLMSRQSHTLEDAAHRYRERRGRHPPPGFDKWFEGAKNRDAIVVEEFFDRVYHDLKPFWAKPAAEIRINANTYVHVVRVRDGGAVYVTDNPDRVPWIQLWHSIVAEAAPFLPDVDMPVNYMDETRVLVPWDHINEYIKIEQARRKMPPPEEVSSSYPGLRELDRISGPSLDPNWVTDESTKYWDHARQSCAPHTPARNVSAIEDFSEPITHPYGWPSYSYHGFVQNWTEAQDPCLQPHLRAMHGTFIESVSMSTTHELIPLFGGSKLPMNNDILLPPAMYLSEEERYAGADLNKFDWKHKKDKLIWRGVASGGRNRNDNWHHFHRHRFVQTLNGSTISRMEESRKPAETFDLPFPGTYDLQPQRDGTLGKWVSSFADAAFIHLECFPAEYDPDQKRSSFCSYTSPKFHVELAMPMKEQFTHKYLPDVDGNSFSGRWRSFLMSTSMPMKATIYKEWHDDRLMPWVHFVPMDNSYQDVYGIMDYFLRGHDLAARRIAQEGKIWAEKVLRRDDMMLYVWRLLLEFARICDDNRDNLGFVDDLKNSRELV</sequence>
<dbReference type="AlphaFoldDB" id="A0A6A6UM27"/>
<dbReference type="InterPro" id="IPR051091">
    <property type="entry name" value="O-Glucosyltr/Glycosyltrsf_90"/>
</dbReference>
<organism evidence="3 4">
    <name type="scientific">Microthyrium microscopicum</name>
    <dbReference type="NCBI Taxonomy" id="703497"/>
    <lineage>
        <taxon>Eukaryota</taxon>
        <taxon>Fungi</taxon>
        <taxon>Dikarya</taxon>
        <taxon>Ascomycota</taxon>
        <taxon>Pezizomycotina</taxon>
        <taxon>Dothideomycetes</taxon>
        <taxon>Dothideomycetes incertae sedis</taxon>
        <taxon>Microthyriales</taxon>
        <taxon>Microthyriaceae</taxon>
        <taxon>Microthyrium</taxon>
    </lineage>
</organism>
<feature type="domain" description="Glycosyl transferase CAP10" evidence="2">
    <location>
        <begin position="297"/>
        <end position="588"/>
    </location>
</feature>
<dbReference type="Pfam" id="PF05686">
    <property type="entry name" value="Glyco_transf_90"/>
    <property type="match status" value="1"/>
</dbReference>
<evidence type="ECO:0000256" key="1">
    <source>
        <dbReference type="SAM" id="Phobius"/>
    </source>
</evidence>
<protein>
    <submittedName>
        <fullName evidence="3">Lipopolysaccharide-modifying protein</fullName>
    </submittedName>
</protein>
<dbReference type="PANTHER" id="PTHR12203:SF22">
    <property type="entry name" value="CAPSULE ASSOCIATED PROTEIN"/>
    <property type="match status" value="1"/>
</dbReference>
<evidence type="ECO:0000259" key="2">
    <source>
        <dbReference type="SMART" id="SM00672"/>
    </source>
</evidence>
<gene>
    <name evidence="3" type="ORF">BT63DRAFT_445399</name>
</gene>
<accession>A0A6A6UM27</accession>
<dbReference type="InterPro" id="IPR006598">
    <property type="entry name" value="CAP10"/>
</dbReference>
<dbReference type="SMART" id="SM00672">
    <property type="entry name" value="CAP10"/>
    <property type="match status" value="1"/>
</dbReference>
<keyword evidence="1" id="KW-0472">Membrane</keyword>
<dbReference type="PANTHER" id="PTHR12203">
    <property type="entry name" value="KDEL LYS-ASP-GLU-LEU CONTAINING - RELATED"/>
    <property type="match status" value="1"/>
</dbReference>